<dbReference type="EMBL" id="HBIB01017813">
    <property type="protein sequence ID" value="CAE0249354.1"/>
    <property type="molecule type" value="Transcribed_RNA"/>
</dbReference>
<name>A0A7S3D9L4_9EUKA</name>
<organism evidence="2">
    <name type="scientific">Palpitomonas bilix</name>
    <dbReference type="NCBI Taxonomy" id="652834"/>
    <lineage>
        <taxon>Eukaryota</taxon>
        <taxon>Eukaryota incertae sedis</taxon>
    </lineage>
</organism>
<reference evidence="2" key="1">
    <citation type="submission" date="2021-01" db="EMBL/GenBank/DDBJ databases">
        <authorList>
            <person name="Corre E."/>
            <person name="Pelletier E."/>
            <person name="Niang G."/>
            <person name="Scheremetjew M."/>
            <person name="Finn R."/>
            <person name="Kale V."/>
            <person name="Holt S."/>
            <person name="Cochrane G."/>
            <person name="Meng A."/>
            <person name="Brown T."/>
            <person name="Cohen L."/>
        </authorList>
    </citation>
    <scope>NUCLEOTIDE SEQUENCE</scope>
    <source>
        <strain evidence="2">NIES-2562</strain>
    </source>
</reference>
<feature type="chain" id="PRO_5030538528" evidence="1">
    <location>
        <begin position="19"/>
        <end position="160"/>
    </location>
</feature>
<sequence length="160" mass="17158">MRAFALIALFFCFTTCQAVATEQRLGDILAHARGGICRESAIIDFEKIKKVCGTIIADDGYCTERCAVLLANFKINAEACVKDPSSAIGMGQMEEDLNTAVRVLDSEACRPHLACAFGMFAIDLAALFDFFGVSCGSTLVRSTRQDERNGKGNGGEWGAG</sequence>
<accession>A0A7S3D9L4</accession>
<dbReference type="AlphaFoldDB" id="A0A7S3D9L4"/>
<evidence type="ECO:0000313" key="2">
    <source>
        <dbReference type="EMBL" id="CAE0249354.1"/>
    </source>
</evidence>
<evidence type="ECO:0000256" key="1">
    <source>
        <dbReference type="SAM" id="SignalP"/>
    </source>
</evidence>
<protein>
    <submittedName>
        <fullName evidence="2">Uncharacterized protein</fullName>
    </submittedName>
</protein>
<gene>
    <name evidence="2" type="ORF">PBIL07802_LOCUS11553</name>
</gene>
<proteinExistence type="predicted"/>
<keyword evidence="1" id="KW-0732">Signal</keyword>
<feature type="signal peptide" evidence="1">
    <location>
        <begin position="1"/>
        <end position="18"/>
    </location>
</feature>